<reference evidence="1" key="1">
    <citation type="journal article" date="2021" name="Proc. Natl. Acad. Sci. U.S.A.">
        <title>A Catalog of Tens of Thousands of Viruses from Human Metagenomes Reveals Hidden Associations with Chronic Diseases.</title>
        <authorList>
            <person name="Tisza M.J."/>
            <person name="Buck C.B."/>
        </authorList>
    </citation>
    <scope>NUCLEOTIDE SEQUENCE</scope>
    <source>
        <strain evidence="1">CtigT3</strain>
    </source>
</reference>
<evidence type="ECO:0000313" key="1">
    <source>
        <dbReference type="EMBL" id="DAD85416.1"/>
    </source>
</evidence>
<name>A0A8S5MTD6_9CAUD</name>
<sequence>MTGSVVVKTSTATGYFEYVTPADGIAWCYGTQANFVGIRAEGISDWPTLVRYPDNGYNISAYQYFKKGQKIQYHYGLTAGTIYCYFCSI</sequence>
<accession>A0A8S5MTD6</accession>
<organism evidence="1">
    <name type="scientific">Siphoviridae sp. ctigT3</name>
    <dbReference type="NCBI Taxonomy" id="2826434"/>
    <lineage>
        <taxon>Viruses</taxon>
        <taxon>Duplodnaviria</taxon>
        <taxon>Heunggongvirae</taxon>
        <taxon>Uroviricota</taxon>
        <taxon>Caudoviricetes</taxon>
    </lineage>
</organism>
<proteinExistence type="predicted"/>
<dbReference type="EMBL" id="BK014981">
    <property type="protein sequence ID" value="DAD85416.1"/>
    <property type="molecule type" value="Genomic_DNA"/>
</dbReference>
<protein>
    <submittedName>
        <fullName evidence="1">Uncharacterized protein</fullName>
    </submittedName>
</protein>